<keyword evidence="3" id="KW-0963">Cytoplasm</keyword>
<evidence type="ECO:0000313" key="4">
    <source>
        <dbReference type="EMBL" id="KEQ01122.1"/>
    </source>
</evidence>
<dbReference type="GO" id="GO:0016151">
    <property type="term" value="F:nickel cation binding"/>
    <property type="evidence" value="ECO:0007669"/>
    <property type="project" value="UniProtKB-UniRule"/>
</dbReference>
<reference evidence="4 5" key="1">
    <citation type="journal article" date="2014" name="PLoS Genet.">
        <title>Hidden diversity in honey bee gut symbionts detected by single-cell genomics.</title>
        <authorList>
            <person name="Engel P."/>
            <person name="Stepanauskas R."/>
            <person name="Moran N."/>
        </authorList>
    </citation>
    <scope>NUCLEOTIDE SEQUENCE [LARGE SCALE GENOMIC DNA]</scope>
    <source>
        <strain evidence="4 5">SCGC AB-598-J21</strain>
    </source>
</reference>
<keyword evidence="1 3" id="KW-0996">Nickel insertion</keyword>
<evidence type="ECO:0000256" key="3">
    <source>
        <dbReference type="HAMAP-Rule" id="MF_01385"/>
    </source>
</evidence>
<dbReference type="PANTHER" id="PTHR33620:SF1">
    <property type="entry name" value="UREASE ACCESSORY PROTEIN F"/>
    <property type="match status" value="1"/>
</dbReference>
<keyword evidence="2 3" id="KW-0143">Chaperone</keyword>
<evidence type="ECO:0000256" key="1">
    <source>
        <dbReference type="ARBA" id="ARBA00022988"/>
    </source>
</evidence>
<dbReference type="Proteomes" id="UP000027644">
    <property type="component" value="Unassembled WGS sequence"/>
</dbReference>
<name>A0A074VB70_9NEIS</name>
<proteinExistence type="inferred from homology"/>
<comment type="subcellular location">
    <subcellularLocation>
        <location evidence="3">Cytoplasm</location>
    </subcellularLocation>
</comment>
<dbReference type="InterPro" id="IPR038277">
    <property type="entry name" value="UreF_sf"/>
</dbReference>
<comment type="subunit">
    <text evidence="3">UreD, UreF and UreG form a complex that acts as a GTP-hydrolysis-dependent molecular chaperone, activating the urease apoprotein by helping to assemble the nickel containing metallocenter of UreC. The UreE protein probably delivers the nickel.</text>
</comment>
<dbReference type="InterPro" id="IPR002639">
    <property type="entry name" value="UreF"/>
</dbReference>
<dbReference type="HAMAP" id="MF_01385">
    <property type="entry name" value="UreF"/>
    <property type="match status" value="1"/>
</dbReference>
<comment type="similarity">
    <text evidence="3">Belongs to the UreF family.</text>
</comment>
<dbReference type="AlphaFoldDB" id="A0A074VB70"/>
<dbReference type="GO" id="GO:0005737">
    <property type="term" value="C:cytoplasm"/>
    <property type="evidence" value="ECO:0007669"/>
    <property type="project" value="UniProtKB-SubCell"/>
</dbReference>
<comment type="caution">
    <text evidence="4">The sequence shown here is derived from an EMBL/GenBank/DDBJ whole genome shotgun (WGS) entry which is preliminary data.</text>
</comment>
<dbReference type="Pfam" id="PF01730">
    <property type="entry name" value="UreF"/>
    <property type="match status" value="1"/>
</dbReference>
<dbReference type="EMBL" id="AVQL01000436">
    <property type="protein sequence ID" value="KEQ01122.1"/>
    <property type="molecule type" value="Genomic_DNA"/>
</dbReference>
<dbReference type="Gene3D" id="1.10.4190.10">
    <property type="entry name" value="Urease accessory protein UreF"/>
    <property type="match status" value="1"/>
</dbReference>
<accession>A0A074VB70</accession>
<protein>
    <recommendedName>
        <fullName evidence="3">Urease accessory protein UreF</fullName>
    </recommendedName>
</protein>
<dbReference type="PANTHER" id="PTHR33620">
    <property type="entry name" value="UREASE ACCESSORY PROTEIN F"/>
    <property type="match status" value="1"/>
</dbReference>
<evidence type="ECO:0000313" key="5">
    <source>
        <dbReference type="Proteomes" id="UP000027644"/>
    </source>
</evidence>
<sequence>MSGSDRKIDIETLTRAGLLLQLADPTLPIGGFNHSGGLETFVQQGIIHDAVTLKAFAETQLKQNWLHNDGAYMSLAYTAATEHNLNALISLDRQIGTTKIARELRESSYKLGIRLLKIFAPHTSAAIVASYQAALTAQQVRGFYPLVFGLLAASLQLDKAAALQAFYYNAVVGLVTNGVKLIPLSQMAGQEMLIELHAVIAHIVIASMQPQQQQLGATTLATDIRAMQHERLYSRLYMS</sequence>
<evidence type="ECO:0000256" key="2">
    <source>
        <dbReference type="ARBA" id="ARBA00023186"/>
    </source>
</evidence>
<dbReference type="PIRSF" id="PIRSF009467">
    <property type="entry name" value="Ureas_acces_UreF"/>
    <property type="match status" value="1"/>
</dbReference>
<organism evidence="4 5">
    <name type="scientific">Snodgrassella alvi SCGC AB-598-J21</name>
    <dbReference type="NCBI Taxonomy" id="1385367"/>
    <lineage>
        <taxon>Bacteria</taxon>
        <taxon>Pseudomonadati</taxon>
        <taxon>Pseudomonadota</taxon>
        <taxon>Betaproteobacteria</taxon>
        <taxon>Neisseriales</taxon>
        <taxon>Neisseriaceae</taxon>
        <taxon>Snodgrassella</taxon>
    </lineage>
</organism>
<gene>
    <name evidence="3" type="primary">ureF</name>
    <name evidence="4" type="ORF">SASC598J21_011190</name>
</gene>
<comment type="function">
    <text evidence="3">Required for maturation of urease via the functional incorporation of the urease nickel metallocenter.</text>
</comment>